<gene>
    <name evidence="1" type="ORF">Pmani_000659</name>
</gene>
<evidence type="ECO:0000313" key="1">
    <source>
        <dbReference type="EMBL" id="KAK4328967.1"/>
    </source>
</evidence>
<dbReference type="AlphaFoldDB" id="A0AAE1UM51"/>
<evidence type="ECO:0000313" key="2">
    <source>
        <dbReference type="Proteomes" id="UP001292094"/>
    </source>
</evidence>
<reference evidence="1" key="1">
    <citation type="submission" date="2023-11" db="EMBL/GenBank/DDBJ databases">
        <title>Genome assemblies of two species of porcelain crab, Petrolisthes cinctipes and Petrolisthes manimaculis (Anomura: Porcellanidae).</title>
        <authorList>
            <person name="Angst P."/>
        </authorList>
    </citation>
    <scope>NUCLEOTIDE SEQUENCE</scope>
    <source>
        <strain evidence="1">PB745_02</strain>
        <tissue evidence="1">Gill</tissue>
    </source>
</reference>
<keyword evidence="2" id="KW-1185">Reference proteome</keyword>
<accession>A0AAE1UM51</accession>
<protein>
    <submittedName>
        <fullName evidence="1">Uncharacterized protein</fullName>
    </submittedName>
</protein>
<name>A0AAE1UM51_9EUCA</name>
<dbReference type="EMBL" id="JAWZYT010000047">
    <property type="protein sequence ID" value="KAK4328967.1"/>
    <property type="molecule type" value="Genomic_DNA"/>
</dbReference>
<dbReference type="Proteomes" id="UP001292094">
    <property type="component" value="Unassembled WGS sequence"/>
</dbReference>
<comment type="caution">
    <text evidence="1">The sequence shown here is derived from an EMBL/GenBank/DDBJ whole genome shotgun (WGS) entry which is preliminary data.</text>
</comment>
<proteinExistence type="predicted"/>
<organism evidence="1 2">
    <name type="scientific">Petrolisthes manimaculis</name>
    <dbReference type="NCBI Taxonomy" id="1843537"/>
    <lineage>
        <taxon>Eukaryota</taxon>
        <taxon>Metazoa</taxon>
        <taxon>Ecdysozoa</taxon>
        <taxon>Arthropoda</taxon>
        <taxon>Crustacea</taxon>
        <taxon>Multicrustacea</taxon>
        <taxon>Malacostraca</taxon>
        <taxon>Eumalacostraca</taxon>
        <taxon>Eucarida</taxon>
        <taxon>Decapoda</taxon>
        <taxon>Pleocyemata</taxon>
        <taxon>Anomura</taxon>
        <taxon>Galatheoidea</taxon>
        <taxon>Porcellanidae</taxon>
        <taxon>Petrolisthes</taxon>
    </lineage>
</organism>
<sequence>MEFFTSSADLRSQVAPTDYCKMAVLDGLAESRMLTSQYGRPPFSPHLLGCLEFSPALSAAFPLTPQVSSWPL</sequence>